<dbReference type="Proteomes" id="UP001062846">
    <property type="component" value="Chromosome 6"/>
</dbReference>
<accession>A0ACC0NH23</accession>
<keyword evidence="2" id="KW-1185">Reference proteome</keyword>
<evidence type="ECO:0000313" key="1">
    <source>
        <dbReference type="EMBL" id="KAI8552566.1"/>
    </source>
</evidence>
<sequence>MRKRHVILSILINPVGTPRWDTSFRALQPSAGLPPPPPPPAPVVDLIPSLAPASIDALRTELLAAIRSEIATAPPPPVLLTEIAGIRSELAAIRACQETIRAQHAALVELHEREMSLALCYRSCVIGDDQYQRLD</sequence>
<comment type="caution">
    <text evidence="1">The sequence shown here is derived from an EMBL/GenBank/DDBJ whole genome shotgun (WGS) entry which is preliminary data.</text>
</comment>
<organism evidence="1 2">
    <name type="scientific">Rhododendron molle</name>
    <name type="common">Chinese azalea</name>
    <name type="synonym">Azalea mollis</name>
    <dbReference type="NCBI Taxonomy" id="49168"/>
    <lineage>
        <taxon>Eukaryota</taxon>
        <taxon>Viridiplantae</taxon>
        <taxon>Streptophyta</taxon>
        <taxon>Embryophyta</taxon>
        <taxon>Tracheophyta</taxon>
        <taxon>Spermatophyta</taxon>
        <taxon>Magnoliopsida</taxon>
        <taxon>eudicotyledons</taxon>
        <taxon>Gunneridae</taxon>
        <taxon>Pentapetalae</taxon>
        <taxon>asterids</taxon>
        <taxon>Ericales</taxon>
        <taxon>Ericaceae</taxon>
        <taxon>Ericoideae</taxon>
        <taxon>Rhodoreae</taxon>
        <taxon>Rhododendron</taxon>
    </lineage>
</organism>
<protein>
    <submittedName>
        <fullName evidence="1">Uncharacterized protein</fullName>
    </submittedName>
</protein>
<evidence type="ECO:0000313" key="2">
    <source>
        <dbReference type="Proteomes" id="UP001062846"/>
    </source>
</evidence>
<name>A0ACC0NH23_RHOML</name>
<dbReference type="EMBL" id="CM046393">
    <property type="protein sequence ID" value="KAI8552566.1"/>
    <property type="molecule type" value="Genomic_DNA"/>
</dbReference>
<proteinExistence type="predicted"/>
<gene>
    <name evidence="1" type="ORF">RHMOL_Rhmol06G0276800</name>
</gene>
<reference evidence="1" key="1">
    <citation type="submission" date="2022-02" db="EMBL/GenBank/DDBJ databases">
        <title>Plant Genome Project.</title>
        <authorList>
            <person name="Zhang R.-G."/>
        </authorList>
    </citation>
    <scope>NUCLEOTIDE SEQUENCE</scope>
    <source>
        <strain evidence="1">AT1</strain>
    </source>
</reference>